<dbReference type="Gene3D" id="3.40.50.720">
    <property type="entry name" value="NAD(P)-binding Rossmann-like Domain"/>
    <property type="match status" value="1"/>
</dbReference>
<dbReference type="Gene3D" id="1.10.1040.10">
    <property type="entry name" value="N-(1-d-carboxylethyl)-l-norvaline Dehydrogenase, domain 2"/>
    <property type="match status" value="1"/>
</dbReference>
<dbReference type="eggNOG" id="COG1004">
    <property type="taxonomic scope" value="Bacteria"/>
</dbReference>
<gene>
    <name evidence="3" type="ordered locus">SACE_5566</name>
</gene>
<proteinExistence type="predicted"/>
<feature type="domain" description="UDP-glucose/GDP-mannose dehydrogenase dimerisation" evidence="2">
    <location>
        <begin position="126"/>
        <end position="181"/>
    </location>
</feature>
<dbReference type="Pfam" id="PF00984">
    <property type="entry name" value="UDPG_MGDP_dh"/>
    <property type="match status" value="1"/>
</dbReference>
<dbReference type="Proteomes" id="UP000006728">
    <property type="component" value="Chromosome"/>
</dbReference>
<dbReference type="PANTHER" id="PTHR43750:SF3">
    <property type="entry name" value="UDP-GLUCOSE 6-DEHYDROGENASE TUAD"/>
    <property type="match status" value="1"/>
</dbReference>
<dbReference type="EMBL" id="AM420293">
    <property type="protein sequence ID" value="CAM04752.1"/>
    <property type="molecule type" value="Genomic_DNA"/>
</dbReference>
<dbReference type="KEGG" id="sen:SACE_5566"/>
<organism evidence="3 4">
    <name type="scientific">Saccharopolyspora erythraea (strain ATCC 11635 / DSM 40517 / JCM 4748 / NBRC 13426 / NCIMB 8594 / NRRL 2338)</name>
    <dbReference type="NCBI Taxonomy" id="405948"/>
    <lineage>
        <taxon>Bacteria</taxon>
        <taxon>Bacillati</taxon>
        <taxon>Actinomycetota</taxon>
        <taxon>Actinomycetes</taxon>
        <taxon>Pseudonocardiales</taxon>
        <taxon>Pseudonocardiaceae</taxon>
        <taxon>Saccharopolyspora</taxon>
    </lineage>
</organism>
<dbReference type="GO" id="GO:0051287">
    <property type="term" value="F:NAD binding"/>
    <property type="evidence" value="ECO:0007669"/>
    <property type="project" value="InterPro"/>
</dbReference>
<keyword evidence="4" id="KW-1185">Reference proteome</keyword>
<reference evidence="3 4" key="1">
    <citation type="journal article" date="2007" name="Nat. Biotechnol.">
        <title>Complete genome sequence of the erythromycin-producing bacterium Saccharopolyspora erythraea NRRL23338.</title>
        <authorList>
            <person name="Oliynyk M."/>
            <person name="Samborskyy M."/>
            <person name="Lester J.B."/>
            <person name="Mironenko T."/>
            <person name="Scott N."/>
            <person name="Dickens S."/>
            <person name="Haydock S.F."/>
            <person name="Leadlay P.F."/>
        </authorList>
    </citation>
    <scope>NUCLEOTIDE SEQUENCE [LARGE SCALE GENOMIC DNA]</scope>
    <source>
        <strain evidence="4">ATCC 11635 / DSM 40517 / JCM 4748 / NBRC 13426 / NCIMB 8594 / NRRL 2338</strain>
    </source>
</reference>
<name>A4FL27_SACEN</name>
<evidence type="ECO:0000259" key="2">
    <source>
        <dbReference type="Pfam" id="PF00984"/>
    </source>
</evidence>
<dbReference type="STRING" id="405948.SACE_5566"/>
<dbReference type="AlphaFoldDB" id="A4FL27"/>
<protein>
    <recommendedName>
        <fullName evidence="1">UDP-glucose 6-dehydrogenase</fullName>
    </recommendedName>
</protein>
<keyword evidence="3" id="KW-0560">Oxidoreductase</keyword>
<dbReference type="GO" id="GO:0016616">
    <property type="term" value="F:oxidoreductase activity, acting on the CH-OH group of donors, NAD or NADP as acceptor"/>
    <property type="evidence" value="ECO:0007669"/>
    <property type="project" value="InterPro"/>
</dbReference>
<dbReference type="InterPro" id="IPR008927">
    <property type="entry name" value="6-PGluconate_DH-like_C_sf"/>
</dbReference>
<dbReference type="InterPro" id="IPR014026">
    <property type="entry name" value="UDP-Glc/GDP-Man_DH_dimer"/>
</dbReference>
<evidence type="ECO:0000256" key="1">
    <source>
        <dbReference type="ARBA" id="ARBA00015132"/>
    </source>
</evidence>
<dbReference type="HOGENOM" id="CLU_1189211_0_0_11"/>
<evidence type="ECO:0000313" key="3">
    <source>
        <dbReference type="EMBL" id="CAM04752.1"/>
    </source>
</evidence>
<sequence>MAAEGLAVLGHEVLRSGESARRAEIVFVCGARDGEAVLAPVREHLRPGAVVVNSCCPPWESTYALRAGLRRGDLALISNPRQSECSTAQWLTPDAVVIGSDVDDAGDAVHSLYEGIAAPVVRTDVRSADLLPHAVNGCAAVKQSFFNDLAQLCDRLGVDITSVVRALSYDTRIGTSCTRPAPLSPAQRRSIEVLRAAAAEPGLLHAVAAAGTFPEEDACSPVGSLWWGPVTSG</sequence>
<dbReference type="SUPFAM" id="SSF48179">
    <property type="entry name" value="6-phosphogluconate dehydrogenase C-terminal domain-like"/>
    <property type="match status" value="1"/>
</dbReference>
<accession>A4FL27</accession>
<dbReference type="PANTHER" id="PTHR43750">
    <property type="entry name" value="UDP-GLUCOSE 6-DEHYDROGENASE TUAD"/>
    <property type="match status" value="1"/>
</dbReference>
<evidence type="ECO:0000313" key="4">
    <source>
        <dbReference type="Proteomes" id="UP000006728"/>
    </source>
</evidence>
<dbReference type="InterPro" id="IPR013328">
    <property type="entry name" value="6PGD_dom2"/>
</dbReference>